<keyword evidence="3 6" id="KW-0812">Transmembrane</keyword>
<evidence type="ECO:0000256" key="6">
    <source>
        <dbReference type="SAM" id="Phobius"/>
    </source>
</evidence>
<feature type="transmembrane region" description="Helical" evidence="6">
    <location>
        <begin position="355"/>
        <end position="375"/>
    </location>
</feature>
<gene>
    <name evidence="7" type="ORF">H171_4523</name>
</gene>
<feature type="transmembrane region" description="Helical" evidence="6">
    <location>
        <begin position="7"/>
        <end position="31"/>
    </location>
</feature>
<evidence type="ECO:0000256" key="5">
    <source>
        <dbReference type="ARBA" id="ARBA00023136"/>
    </source>
</evidence>
<dbReference type="AlphaFoldDB" id="A0A2M8ZBS0"/>
<evidence type="ECO:0000313" key="8">
    <source>
        <dbReference type="Proteomes" id="UP000231092"/>
    </source>
</evidence>
<dbReference type="RefSeq" id="WP_242977052.1">
    <property type="nucleotide sequence ID" value="NZ_PGET01000001.1"/>
</dbReference>
<dbReference type="PANTHER" id="PTHR30250">
    <property type="entry name" value="PST FAMILY PREDICTED COLANIC ACID TRANSPORTER"/>
    <property type="match status" value="1"/>
</dbReference>
<feature type="transmembrane region" description="Helical" evidence="6">
    <location>
        <begin position="102"/>
        <end position="119"/>
    </location>
</feature>
<comment type="caution">
    <text evidence="7">The sequence shown here is derived from an EMBL/GenBank/DDBJ whole genome shotgun (WGS) entry which is preliminary data.</text>
</comment>
<organism evidence="7 8">
    <name type="scientific">[Clostridium] celerecrescens 18A</name>
    <dbReference type="NCBI Taxonomy" id="1286362"/>
    <lineage>
        <taxon>Bacteria</taxon>
        <taxon>Bacillati</taxon>
        <taxon>Bacillota</taxon>
        <taxon>Clostridia</taxon>
        <taxon>Lachnospirales</taxon>
        <taxon>Lachnospiraceae</taxon>
        <taxon>Lacrimispora</taxon>
    </lineage>
</organism>
<name>A0A2M8ZBS0_9FIRM</name>
<dbReference type="GO" id="GO:0005886">
    <property type="term" value="C:plasma membrane"/>
    <property type="evidence" value="ECO:0007669"/>
    <property type="project" value="UniProtKB-SubCell"/>
</dbReference>
<evidence type="ECO:0000256" key="4">
    <source>
        <dbReference type="ARBA" id="ARBA00022989"/>
    </source>
</evidence>
<reference evidence="7 8" key="1">
    <citation type="submission" date="2017-11" db="EMBL/GenBank/DDBJ databases">
        <title>Understudied soil microbes with underappreciated capabilities: Untangling the Clostridium saccharolyticum group.</title>
        <authorList>
            <person name="Leschine S."/>
        </authorList>
    </citation>
    <scope>NUCLEOTIDE SEQUENCE [LARGE SCALE GENOMIC DNA]</scope>
    <source>
        <strain evidence="7 8">18A</strain>
    </source>
</reference>
<dbReference type="InterPro" id="IPR050833">
    <property type="entry name" value="Poly_Biosynth_Transport"/>
</dbReference>
<feature type="transmembrane region" description="Helical" evidence="6">
    <location>
        <begin position="244"/>
        <end position="263"/>
    </location>
</feature>
<evidence type="ECO:0000256" key="3">
    <source>
        <dbReference type="ARBA" id="ARBA00022692"/>
    </source>
</evidence>
<evidence type="ECO:0000256" key="1">
    <source>
        <dbReference type="ARBA" id="ARBA00004651"/>
    </source>
</evidence>
<keyword evidence="5 6" id="KW-0472">Membrane</keyword>
<keyword evidence="4 6" id="KW-1133">Transmembrane helix</keyword>
<feature type="transmembrane region" description="Helical" evidence="6">
    <location>
        <begin position="77"/>
        <end position="96"/>
    </location>
</feature>
<feature type="transmembrane region" description="Helical" evidence="6">
    <location>
        <begin position="387"/>
        <end position="407"/>
    </location>
</feature>
<sequence>MERKNVAWNMIGSLVYAGSSMILTALVNHLIGTEQGGIFGFAFSTFGQQMFLVAYFGMRPLQSTDTSQSYTFTEYRLARFATCSMAVILGTCYIIFNTLSPSAGYTVQKALVVFLMVLYKVLDGFADVYESEFQRNGRLYLTGQAMAFRTLLSVFCFLGTLAITRELVFSCVVAVLSQGAGILLFDKRMAESVPGMVFTRTPGRQWKLLQDSFLLFLSVFLDGLIFAMAKYAVDARMTSTDNAVFVAIFMPTSVINLAANFVIRPFLTRMSYQWEERNFVEFKTGLKKLSGIIFLLTVIALAGAWAIGVPVLGAISNVELKPYKSGLLFIVLGGGFFAVMNLFYYVLVIMKKQKGIFFGYVPVCILSFFLSFWLVGEGGINGAAFSYMLEMLILMLCFMGQAISIFITEERHAGIPLHPGNMGGAGVKERMERKK</sequence>
<evidence type="ECO:0000313" key="7">
    <source>
        <dbReference type="EMBL" id="PJJ30902.1"/>
    </source>
</evidence>
<feature type="transmembrane region" description="Helical" evidence="6">
    <location>
        <begin position="213"/>
        <end position="232"/>
    </location>
</feature>
<feature type="transmembrane region" description="Helical" evidence="6">
    <location>
        <begin position="37"/>
        <end position="56"/>
    </location>
</feature>
<dbReference type="PANTHER" id="PTHR30250:SF11">
    <property type="entry name" value="O-ANTIGEN TRANSPORTER-RELATED"/>
    <property type="match status" value="1"/>
</dbReference>
<comment type="subcellular location">
    <subcellularLocation>
        <location evidence="1">Cell membrane</location>
        <topology evidence="1">Multi-pass membrane protein</topology>
    </subcellularLocation>
</comment>
<proteinExistence type="predicted"/>
<protein>
    <submittedName>
        <fullName evidence="7">O-antigen/teichoic acid export membrane protein</fullName>
    </submittedName>
</protein>
<feature type="transmembrane region" description="Helical" evidence="6">
    <location>
        <begin position="139"/>
        <end position="161"/>
    </location>
</feature>
<dbReference type="Proteomes" id="UP000231092">
    <property type="component" value="Unassembled WGS sequence"/>
</dbReference>
<evidence type="ECO:0000256" key="2">
    <source>
        <dbReference type="ARBA" id="ARBA00022475"/>
    </source>
</evidence>
<accession>A0A2M8ZBS0</accession>
<keyword evidence="2" id="KW-1003">Cell membrane</keyword>
<feature type="transmembrane region" description="Helical" evidence="6">
    <location>
        <begin position="292"/>
        <end position="315"/>
    </location>
</feature>
<feature type="transmembrane region" description="Helical" evidence="6">
    <location>
        <begin position="167"/>
        <end position="185"/>
    </location>
</feature>
<dbReference type="EMBL" id="PGET01000001">
    <property type="protein sequence ID" value="PJJ30902.1"/>
    <property type="molecule type" value="Genomic_DNA"/>
</dbReference>
<feature type="transmembrane region" description="Helical" evidence="6">
    <location>
        <begin position="327"/>
        <end position="348"/>
    </location>
</feature>